<comment type="similarity">
    <text evidence="1">Belongs to the AAA ATPase family.</text>
</comment>
<dbReference type="Pfam" id="PF22977">
    <property type="entry name" value="WHD"/>
    <property type="match status" value="1"/>
</dbReference>
<dbReference type="SMART" id="SM00382">
    <property type="entry name" value="AAA"/>
    <property type="match status" value="1"/>
</dbReference>
<evidence type="ECO:0000256" key="3">
    <source>
        <dbReference type="ARBA" id="ARBA00022840"/>
    </source>
</evidence>
<dbReference type="InterPro" id="IPR054472">
    <property type="entry name" value="WHD"/>
</dbReference>
<evidence type="ECO:0000256" key="2">
    <source>
        <dbReference type="ARBA" id="ARBA00022741"/>
    </source>
</evidence>
<dbReference type="PANTHER" id="PTHR23073">
    <property type="entry name" value="26S PROTEASOME REGULATORY SUBUNIT"/>
    <property type="match status" value="1"/>
</dbReference>
<dbReference type="Gene3D" id="3.40.50.300">
    <property type="entry name" value="P-loop containing nucleotide triphosphate hydrolases"/>
    <property type="match status" value="1"/>
</dbReference>
<keyword evidence="2" id="KW-0547">Nucleotide-binding</keyword>
<evidence type="ECO:0000259" key="4">
    <source>
        <dbReference type="SMART" id="SM00382"/>
    </source>
</evidence>
<dbReference type="InterPro" id="IPR003959">
    <property type="entry name" value="ATPase_AAA_core"/>
</dbReference>
<sequence length="669" mass="70308">MYEQPPPADSVALTALTAWLDLSLGRCLLRRTGSPAAGVPGWSVSARDVLTRLGFAAAPEPGNRESGNDAAERLAAADDLIIRTRAALPAALTRVAAEFTLSDTELRLLCLVLAPELDGRYGTAVAVLQDDMSRRRPGLTLLAELIRQPALTAWDLRCTAAARMLGIGLLRPAAPAGTSAVDAGLAPSPAVVALLTYPSASDVARAAAAIGARHLPPVAGAEPSGEEAALAARLRPGTVLRLIDAGPWFHRVAAAAGVPLIDGDLATVEPGPDRADAVTDWTVLGRLIGSGVSVRHAGPAEHAALTRAAGTVRILAVDTGITAELLRAPLVTINQRAHWWTSAAARADAGLSAAGIRRLATTALVEPEQMAWALSTVDPGAAETVLAQVQRAARDLTRAALPAGVQQVEPAYDWDDIVLPAALEDLLKGIAAHVLHAGRVLHEWGFAGRLPYGNGVVALFSGPSGTGKTMAAQIIAGDLGVDLFHVDLSRTISKYIGETEKNLDAVFDAAERAGAVLLFDEADALFGKRTEVKDAHDRHANVEVAYLLQRMESFRGLAILTTNAKQNIDGAFVRRLRFVADFTMPTAADRRGIWRKAFPDDAPIDAGLNLDPLANRLPIPGGSIQNIALHAAFQAAANDGRIDADAISTAARRELHKIGMLNAERDLKP</sequence>
<dbReference type="AlphaFoldDB" id="A0A327Z937"/>
<dbReference type="GO" id="GO:0016887">
    <property type="term" value="F:ATP hydrolysis activity"/>
    <property type="evidence" value="ECO:0007669"/>
    <property type="project" value="InterPro"/>
</dbReference>
<accession>A0A327Z937</accession>
<dbReference type="InterPro" id="IPR003593">
    <property type="entry name" value="AAA+_ATPase"/>
</dbReference>
<evidence type="ECO:0000256" key="1">
    <source>
        <dbReference type="ARBA" id="ARBA00006914"/>
    </source>
</evidence>
<dbReference type="InterPro" id="IPR027417">
    <property type="entry name" value="P-loop_NTPase"/>
</dbReference>
<dbReference type="RefSeq" id="WP_220091393.1">
    <property type="nucleotide sequence ID" value="NZ_JACHWI010000011.1"/>
</dbReference>
<gene>
    <name evidence="5" type="ORF">B0I29_11165</name>
</gene>
<dbReference type="Proteomes" id="UP000249341">
    <property type="component" value="Unassembled WGS sequence"/>
</dbReference>
<name>A0A327Z937_9ACTN</name>
<dbReference type="CDD" id="cd19481">
    <property type="entry name" value="RecA-like_protease"/>
    <property type="match status" value="1"/>
</dbReference>
<feature type="domain" description="AAA+ ATPase" evidence="4">
    <location>
        <begin position="454"/>
        <end position="586"/>
    </location>
</feature>
<dbReference type="GO" id="GO:0005524">
    <property type="term" value="F:ATP binding"/>
    <property type="evidence" value="ECO:0007669"/>
    <property type="project" value="UniProtKB-KW"/>
</dbReference>
<protein>
    <submittedName>
        <fullName evidence="5">ATPase family protein associated with various cellular activities (AAA)</fullName>
    </submittedName>
</protein>
<dbReference type="SUPFAM" id="SSF52540">
    <property type="entry name" value="P-loop containing nucleoside triphosphate hydrolases"/>
    <property type="match status" value="1"/>
</dbReference>
<evidence type="ECO:0000313" key="6">
    <source>
        <dbReference type="Proteomes" id="UP000249341"/>
    </source>
</evidence>
<proteinExistence type="inferred from homology"/>
<evidence type="ECO:0000313" key="5">
    <source>
        <dbReference type="EMBL" id="RAK34466.1"/>
    </source>
</evidence>
<comment type="caution">
    <text evidence="5">The sequence shown here is derived from an EMBL/GenBank/DDBJ whole genome shotgun (WGS) entry which is preliminary data.</text>
</comment>
<keyword evidence="3" id="KW-0067">ATP-binding</keyword>
<reference evidence="5 6" key="1">
    <citation type="submission" date="2018-06" db="EMBL/GenBank/DDBJ databases">
        <title>Genomic Encyclopedia of Type Strains, Phase III (KMG-III): the genomes of soil and plant-associated and newly described type strains.</title>
        <authorList>
            <person name="Whitman W."/>
        </authorList>
    </citation>
    <scope>NUCLEOTIDE SEQUENCE [LARGE SCALE GENOMIC DNA]</scope>
    <source>
        <strain evidence="5 6">CGMCC 4.7090</strain>
    </source>
</reference>
<dbReference type="Pfam" id="PF00004">
    <property type="entry name" value="AAA"/>
    <property type="match status" value="1"/>
</dbReference>
<dbReference type="EMBL" id="QLMJ01000011">
    <property type="protein sequence ID" value="RAK34466.1"/>
    <property type="molecule type" value="Genomic_DNA"/>
</dbReference>
<dbReference type="InterPro" id="IPR050221">
    <property type="entry name" value="26S_Proteasome_ATPase"/>
</dbReference>
<organism evidence="5 6">
    <name type="scientific">Actinoplanes lutulentus</name>
    <dbReference type="NCBI Taxonomy" id="1287878"/>
    <lineage>
        <taxon>Bacteria</taxon>
        <taxon>Bacillati</taxon>
        <taxon>Actinomycetota</taxon>
        <taxon>Actinomycetes</taxon>
        <taxon>Micromonosporales</taxon>
        <taxon>Micromonosporaceae</taxon>
        <taxon>Actinoplanes</taxon>
    </lineage>
</organism>
<keyword evidence="6" id="KW-1185">Reference proteome</keyword>